<dbReference type="AlphaFoldDB" id="A0A4Y7TL25"/>
<dbReference type="Proteomes" id="UP000298030">
    <property type="component" value="Unassembled WGS sequence"/>
</dbReference>
<dbReference type="EMBL" id="QPFP01000009">
    <property type="protein sequence ID" value="TEB34671.1"/>
    <property type="molecule type" value="Genomic_DNA"/>
</dbReference>
<evidence type="ECO:0000313" key="2">
    <source>
        <dbReference type="Proteomes" id="UP000298030"/>
    </source>
</evidence>
<gene>
    <name evidence="1" type="ORF">FA13DRAFT_1919452</name>
</gene>
<accession>A0A4Y7TL25</accession>
<proteinExistence type="predicted"/>
<evidence type="ECO:0000313" key="1">
    <source>
        <dbReference type="EMBL" id="TEB34671.1"/>
    </source>
</evidence>
<sequence length="224" mass="25666">IDTQIESKRNTLGVDKQHDLHALINDKYLQARAKALTVKERLCAKVQGKKFEFEWVDRAYSNTANESRLHSHIKTQITRHQPNILNLLKKYNKLCVKLQGLIRDGKATVGACAPRKLESKEVYSLDVDAPIWDDRGLKDGAAGPIPLWLGNEDVQNGIQSWLVTQRCNKEMKRLRIKCNNTRVWVSREDLMIHHVLDSATGNVSFTPHWPCIDHSFQTLTLHIN</sequence>
<organism evidence="1 2">
    <name type="scientific">Coprinellus micaceus</name>
    <name type="common">Glistening ink-cap mushroom</name>
    <name type="synonym">Coprinus micaceus</name>
    <dbReference type="NCBI Taxonomy" id="71717"/>
    <lineage>
        <taxon>Eukaryota</taxon>
        <taxon>Fungi</taxon>
        <taxon>Dikarya</taxon>
        <taxon>Basidiomycota</taxon>
        <taxon>Agaricomycotina</taxon>
        <taxon>Agaricomycetes</taxon>
        <taxon>Agaricomycetidae</taxon>
        <taxon>Agaricales</taxon>
        <taxon>Agaricineae</taxon>
        <taxon>Psathyrellaceae</taxon>
        <taxon>Coprinellus</taxon>
    </lineage>
</organism>
<comment type="caution">
    <text evidence="1">The sequence shown here is derived from an EMBL/GenBank/DDBJ whole genome shotgun (WGS) entry which is preliminary data.</text>
</comment>
<protein>
    <submittedName>
        <fullName evidence="1">Uncharacterized protein</fullName>
    </submittedName>
</protein>
<name>A0A4Y7TL25_COPMI</name>
<reference evidence="1 2" key="1">
    <citation type="journal article" date="2019" name="Nat. Ecol. Evol.">
        <title>Megaphylogeny resolves global patterns of mushroom evolution.</title>
        <authorList>
            <person name="Varga T."/>
            <person name="Krizsan K."/>
            <person name="Foldi C."/>
            <person name="Dima B."/>
            <person name="Sanchez-Garcia M."/>
            <person name="Sanchez-Ramirez S."/>
            <person name="Szollosi G.J."/>
            <person name="Szarkandi J.G."/>
            <person name="Papp V."/>
            <person name="Albert L."/>
            <person name="Andreopoulos W."/>
            <person name="Angelini C."/>
            <person name="Antonin V."/>
            <person name="Barry K.W."/>
            <person name="Bougher N.L."/>
            <person name="Buchanan P."/>
            <person name="Buyck B."/>
            <person name="Bense V."/>
            <person name="Catcheside P."/>
            <person name="Chovatia M."/>
            <person name="Cooper J."/>
            <person name="Damon W."/>
            <person name="Desjardin D."/>
            <person name="Finy P."/>
            <person name="Geml J."/>
            <person name="Haridas S."/>
            <person name="Hughes K."/>
            <person name="Justo A."/>
            <person name="Karasinski D."/>
            <person name="Kautmanova I."/>
            <person name="Kiss B."/>
            <person name="Kocsube S."/>
            <person name="Kotiranta H."/>
            <person name="LaButti K.M."/>
            <person name="Lechner B.E."/>
            <person name="Liimatainen K."/>
            <person name="Lipzen A."/>
            <person name="Lukacs Z."/>
            <person name="Mihaltcheva S."/>
            <person name="Morgado L.N."/>
            <person name="Niskanen T."/>
            <person name="Noordeloos M.E."/>
            <person name="Ohm R.A."/>
            <person name="Ortiz-Santana B."/>
            <person name="Ovrebo C."/>
            <person name="Racz N."/>
            <person name="Riley R."/>
            <person name="Savchenko A."/>
            <person name="Shiryaev A."/>
            <person name="Soop K."/>
            <person name="Spirin V."/>
            <person name="Szebenyi C."/>
            <person name="Tomsovsky M."/>
            <person name="Tulloss R.E."/>
            <person name="Uehling J."/>
            <person name="Grigoriev I.V."/>
            <person name="Vagvolgyi C."/>
            <person name="Papp T."/>
            <person name="Martin F.M."/>
            <person name="Miettinen O."/>
            <person name="Hibbett D.S."/>
            <person name="Nagy L.G."/>
        </authorList>
    </citation>
    <scope>NUCLEOTIDE SEQUENCE [LARGE SCALE GENOMIC DNA]</scope>
    <source>
        <strain evidence="1 2">FP101781</strain>
    </source>
</reference>
<dbReference type="STRING" id="71717.A0A4Y7TL25"/>
<dbReference type="OrthoDB" id="3259165at2759"/>
<feature type="non-terminal residue" evidence="1">
    <location>
        <position position="1"/>
    </location>
</feature>
<keyword evidence="2" id="KW-1185">Reference proteome</keyword>